<accession>A0A4Y2HJM4</accession>
<organism evidence="1 2">
    <name type="scientific">Araneus ventricosus</name>
    <name type="common">Orbweaver spider</name>
    <name type="synonym">Epeira ventricosa</name>
    <dbReference type="NCBI Taxonomy" id="182803"/>
    <lineage>
        <taxon>Eukaryota</taxon>
        <taxon>Metazoa</taxon>
        <taxon>Ecdysozoa</taxon>
        <taxon>Arthropoda</taxon>
        <taxon>Chelicerata</taxon>
        <taxon>Arachnida</taxon>
        <taxon>Araneae</taxon>
        <taxon>Araneomorphae</taxon>
        <taxon>Entelegynae</taxon>
        <taxon>Araneoidea</taxon>
        <taxon>Araneidae</taxon>
        <taxon>Araneus</taxon>
    </lineage>
</organism>
<protein>
    <submittedName>
        <fullName evidence="1">Uncharacterized protein</fullName>
    </submittedName>
</protein>
<reference evidence="1 2" key="1">
    <citation type="journal article" date="2019" name="Sci. Rep.">
        <title>Orb-weaving spider Araneus ventricosus genome elucidates the spidroin gene catalogue.</title>
        <authorList>
            <person name="Kono N."/>
            <person name="Nakamura H."/>
            <person name="Ohtoshi R."/>
            <person name="Moran D.A.P."/>
            <person name="Shinohara A."/>
            <person name="Yoshida Y."/>
            <person name="Fujiwara M."/>
            <person name="Mori M."/>
            <person name="Tomita M."/>
            <person name="Arakawa K."/>
        </authorList>
    </citation>
    <scope>NUCLEOTIDE SEQUENCE [LARGE SCALE GENOMIC DNA]</scope>
</reference>
<dbReference type="AlphaFoldDB" id="A0A4Y2HJM4"/>
<comment type="caution">
    <text evidence="1">The sequence shown here is derived from an EMBL/GenBank/DDBJ whole genome shotgun (WGS) entry which is preliminary data.</text>
</comment>
<evidence type="ECO:0000313" key="2">
    <source>
        <dbReference type="Proteomes" id="UP000499080"/>
    </source>
</evidence>
<gene>
    <name evidence="1" type="ORF">AVEN_90651_1</name>
</gene>
<sequence>MVAVMSNQEGTRTTKKRFKQSKEYFKMRLSTKLLFLFAIVLALIAHQETEAKSLKKLIKAGLLLGALGSKKLPKVLPIPLPIPIQ</sequence>
<proteinExistence type="predicted"/>
<dbReference type="EMBL" id="BGPR01001983">
    <property type="protein sequence ID" value="GBM65556.1"/>
    <property type="molecule type" value="Genomic_DNA"/>
</dbReference>
<evidence type="ECO:0000313" key="1">
    <source>
        <dbReference type="EMBL" id="GBM65556.1"/>
    </source>
</evidence>
<dbReference type="Proteomes" id="UP000499080">
    <property type="component" value="Unassembled WGS sequence"/>
</dbReference>
<keyword evidence="2" id="KW-1185">Reference proteome</keyword>
<name>A0A4Y2HJM4_ARAVE</name>